<dbReference type="SUPFAM" id="SSF52833">
    <property type="entry name" value="Thioredoxin-like"/>
    <property type="match status" value="1"/>
</dbReference>
<comment type="caution">
    <text evidence="2">The sequence shown here is derived from an EMBL/GenBank/DDBJ whole genome shotgun (WGS) entry which is preliminary data.</text>
</comment>
<dbReference type="Pfam" id="PF04399">
    <property type="entry name" value="Glutaredoxin2_C"/>
    <property type="match status" value="1"/>
</dbReference>
<dbReference type="InterPro" id="IPR036282">
    <property type="entry name" value="Glutathione-S-Trfase_C_sf"/>
</dbReference>
<proteinExistence type="predicted"/>
<sequence>MKLYVFDSCPYCVRVKTLIGLKRLDVELKPFALGELPQQVADKLTQFTVPILEYSNTESGTELMTESLDILQRLDSLYQPYLASYQLSSQLEQILAQLKPLTAQLCYPRMLHLNLPELATESAVTMFTQSRQEMFDTSLDQLLAQTSTYLPALEQALSEISQQLDLASAANQSRDLTIDDIALFAELRNLTMIGELTMPSSITAYLQTISRLSGVALYTPVFAQ</sequence>
<evidence type="ECO:0000313" key="2">
    <source>
        <dbReference type="EMBL" id="OLQ95076.1"/>
    </source>
</evidence>
<dbReference type="PROSITE" id="PS50404">
    <property type="entry name" value="GST_NTER"/>
    <property type="match status" value="1"/>
</dbReference>
<dbReference type="InterPro" id="IPR004045">
    <property type="entry name" value="Glutathione_S-Trfase_N"/>
</dbReference>
<dbReference type="SUPFAM" id="SSF47616">
    <property type="entry name" value="GST C-terminal domain-like"/>
    <property type="match status" value="1"/>
</dbReference>
<name>A0ABX3FLI4_9VIBR</name>
<dbReference type="Gene3D" id="1.20.1050.10">
    <property type="match status" value="1"/>
</dbReference>
<accession>A0ABX3FLI4</accession>
<gene>
    <name evidence="2" type="ORF">BIY21_07450</name>
</gene>
<dbReference type="Pfam" id="PF13417">
    <property type="entry name" value="GST_N_3"/>
    <property type="match status" value="1"/>
</dbReference>
<dbReference type="InterPro" id="IPR036249">
    <property type="entry name" value="Thioredoxin-like_sf"/>
</dbReference>
<dbReference type="Proteomes" id="UP000186206">
    <property type="component" value="Unassembled WGS sequence"/>
</dbReference>
<dbReference type="EMBL" id="MJMI01000055">
    <property type="protein sequence ID" value="OLQ95076.1"/>
    <property type="molecule type" value="Genomic_DNA"/>
</dbReference>
<protein>
    <submittedName>
        <fullName evidence="2">Glutaredoxin</fullName>
    </submittedName>
</protein>
<keyword evidence="3" id="KW-1185">Reference proteome</keyword>
<dbReference type="Gene3D" id="3.40.30.10">
    <property type="entry name" value="Glutaredoxin"/>
    <property type="match status" value="1"/>
</dbReference>
<dbReference type="NCBIfam" id="NF007702">
    <property type="entry name" value="PRK10387.1"/>
    <property type="match status" value="1"/>
</dbReference>
<dbReference type="InterPro" id="IPR007494">
    <property type="entry name" value="Glutaredoxin2_C"/>
</dbReference>
<evidence type="ECO:0000313" key="3">
    <source>
        <dbReference type="Proteomes" id="UP000186206"/>
    </source>
</evidence>
<evidence type="ECO:0000259" key="1">
    <source>
        <dbReference type="PROSITE" id="PS50404"/>
    </source>
</evidence>
<dbReference type="InterPro" id="IPR011767">
    <property type="entry name" value="GLR_AS"/>
</dbReference>
<dbReference type="PROSITE" id="PS00195">
    <property type="entry name" value="GLUTAREDOXIN_1"/>
    <property type="match status" value="1"/>
</dbReference>
<reference evidence="2 3" key="1">
    <citation type="submission" date="2016-09" db="EMBL/GenBank/DDBJ databases">
        <title>Genomic Taxonomy of the Vibrionaceae.</title>
        <authorList>
            <person name="Gonzalez-Castillo A."/>
            <person name="Gomez-Gil B."/>
            <person name="Enciso-Ibarra K."/>
        </authorList>
    </citation>
    <scope>NUCLEOTIDE SEQUENCE [LARGE SCALE GENOMIC DNA]</scope>
    <source>
        <strain evidence="2 3">CAIM 1731</strain>
    </source>
</reference>
<organism evidence="2 3">
    <name type="scientific">Vibrio ponticus</name>
    <dbReference type="NCBI Taxonomy" id="265668"/>
    <lineage>
        <taxon>Bacteria</taxon>
        <taxon>Pseudomonadati</taxon>
        <taxon>Pseudomonadota</taxon>
        <taxon>Gammaproteobacteria</taxon>
        <taxon>Vibrionales</taxon>
        <taxon>Vibrionaceae</taxon>
        <taxon>Vibrio</taxon>
    </lineage>
</organism>
<feature type="domain" description="GST N-terminal" evidence="1">
    <location>
        <begin position="1"/>
        <end position="82"/>
    </location>
</feature>